<name>A0ABW6JL10_STRCE</name>
<comment type="caution">
    <text evidence="1">The sequence shown here is derived from an EMBL/GenBank/DDBJ whole genome shotgun (WGS) entry which is preliminary data.</text>
</comment>
<evidence type="ECO:0000313" key="2">
    <source>
        <dbReference type="Proteomes" id="UP001600650"/>
    </source>
</evidence>
<sequence length="181" mass="18590">MRRLTAPALLLVLTGCGVPTSDVIEAGSPASGMPGPAPTEAAAEPATVPLFFLTEGELTAYPRPAGDAADLTSLIRLLLEGPNEKEGATSATTDLPRLAGAPSVTLTDGATITVTLPDTPTPVSRTALLQLTCTIHYAATPFPQPSGETPRLRVTGTGWTLTSPTTACPAKPWAETGVFDR</sequence>
<dbReference type="Proteomes" id="UP001600650">
    <property type="component" value="Unassembled WGS sequence"/>
</dbReference>
<reference evidence="1 2" key="1">
    <citation type="submission" date="2024-09" db="EMBL/GenBank/DDBJ databases">
        <title>The Natural Products Discovery Center: Release of the First 8490 Sequenced Strains for Exploring Actinobacteria Biosynthetic Diversity.</title>
        <authorList>
            <person name="Kalkreuter E."/>
            <person name="Kautsar S.A."/>
            <person name="Yang D."/>
            <person name="Bader C.D."/>
            <person name="Teijaro C.N."/>
            <person name="Fluegel L."/>
            <person name="Davis C.M."/>
            <person name="Simpson J.R."/>
            <person name="Lauterbach L."/>
            <person name="Steele A.D."/>
            <person name="Gui C."/>
            <person name="Meng S."/>
            <person name="Li G."/>
            <person name="Viehrig K."/>
            <person name="Ye F."/>
            <person name="Su P."/>
            <person name="Kiefer A.F."/>
            <person name="Nichols A."/>
            <person name="Cepeda A.J."/>
            <person name="Yan W."/>
            <person name="Fan B."/>
            <person name="Jiang Y."/>
            <person name="Adhikari A."/>
            <person name="Zheng C.-J."/>
            <person name="Schuster L."/>
            <person name="Cowan T.M."/>
            <person name="Smanski M.J."/>
            <person name="Chevrette M.G."/>
            <person name="De Carvalho L.P.S."/>
            <person name="Shen B."/>
        </authorList>
    </citation>
    <scope>NUCLEOTIDE SEQUENCE [LARGE SCALE GENOMIC DNA]</scope>
    <source>
        <strain evidence="1 2">NPDC057399</strain>
    </source>
</reference>
<evidence type="ECO:0008006" key="3">
    <source>
        <dbReference type="Google" id="ProtNLM"/>
    </source>
</evidence>
<accession>A0ABW6JL10</accession>
<gene>
    <name evidence="1" type="ORF">ACFU0X_24120</name>
</gene>
<dbReference type="RefSeq" id="WP_381727669.1">
    <property type="nucleotide sequence ID" value="NZ_JBHVBU010000079.1"/>
</dbReference>
<protein>
    <recommendedName>
        <fullName evidence="3">GerMN domain-containing protein</fullName>
    </recommendedName>
</protein>
<proteinExistence type="predicted"/>
<organism evidence="1 2">
    <name type="scientific">Streptomyces cellulosae</name>
    <dbReference type="NCBI Taxonomy" id="1968"/>
    <lineage>
        <taxon>Bacteria</taxon>
        <taxon>Bacillati</taxon>
        <taxon>Actinomycetota</taxon>
        <taxon>Actinomycetes</taxon>
        <taxon>Kitasatosporales</taxon>
        <taxon>Streptomycetaceae</taxon>
        <taxon>Streptomyces</taxon>
    </lineage>
</organism>
<dbReference type="PROSITE" id="PS51257">
    <property type="entry name" value="PROKAR_LIPOPROTEIN"/>
    <property type="match status" value="1"/>
</dbReference>
<dbReference type="EMBL" id="JBHVBU010000079">
    <property type="protein sequence ID" value="MFE7966082.1"/>
    <property type="molecule type" value="Genomic_DNA"/>
</dbReference>
<keyword evidence="2" id="KW-1185">Reference proteome</keyword>
<evidence type="ECO:0000313" key="1">
    <source>
        <dbReference type="EMBL" id="MFE7966082.1"/>
    </source>
</evidence>